<keyword evidence="2" id="KW-0723">Serine/threonine-protein kinase</keyword>
<dbReference type="PANTHER" id="PTHR23150">
    <property type="entry name" value="SULFATASE MODIFYING FACTOR 1, 2"/>
    <property type="match status" value="1"/>
</dbReference>
<evidence type="ECO:0000313" key="3">
    <source>
        <dbReference type="Proteomes" id="UP000238762"/>
    </source>
</evidence>
<dbReference type="InterPro" id="IPR016187">
    <property type="entry name" value="CTDL_fold"/>
</dbReference>
<dbReference type="EMBL" id="PVWJ01000113">
    <property type="protein sequence ID" value="PSB01350.1"/>
    <property type="molecule type" value="Genomic_DNA"/>
</dbReference>
<evidence type="ECO:0000313" key="2">
    <source>
        <dbReference type="EMBL" id="PSB01350.1"/>
    </source>
</evidence>
<dbReference type="Pfam" id="PF03781">
    <property type="entry name" value="FGE-sulfatase"/>
    <property type="match status" value="1"/>
</dbReference>
<dbReference type="InterPro" id="IPR042095">
    <property type="entry name" value="SUMF_sf"/>
</dbReference>
<evidence type="ECO:0000259" key="1">
    <source>
        <dbReference type="PROSITE" id="PS50011"/>
    </source>
</evidence>
<dbReference type="Proteomes" id="UP000238762">
    <property type="component" value="Unassembled WGS sequence"/>
</dbReference>
<protein>
    <submittedName>
        <fullName evidence="2">Serine/threonine protein kinase</fullName>
    </submittedName>
</protein>
<organism evidence="2 3">
    <name type="scientific">Merismopedia glauca CCAP 1448/3</name>
    <dbReference type="NCBI Taxonomy" id="1296344"/>
    <lineage>
        <taxon>Bacteria</taxon>
        <taxon>Bacillati</taxon>
        <taxon>Cyanobacteriota</taxon>
        <taxon>Cyanophyceae</taxon>
        <taxon>Synechococcales</taxon>
        <taxon>Merismopediaceae</taxon>
        <taxon>Merismopedia</taxon>
    </lineage>
</organism>
<dbReference type="PANTHER" id="PTHR23150:SF19">
    <property type="entry name" value="FORMYLGLYCINE-GENERATING ENZYME"/>
    <property type="match status" value="1"/>
</dbReference>
<reference evidence="2 3" key="1">
    <citation type="submission" date="2018-02" db="EMBL/GenBank/DDBJ databases">
        <authorList>
            <person name="Cohen D.B."/>
            <person name="Kent A.D."/>
        </authorList>
    </citation>
    <scope>NUCLEOTIDE SEQUENCE [LARGE SCALE GENOMIC DNA]</scope>
    <source>
        <strain evidence="2 3">CCAP 1448/3</strain>
    </source>
</reference>
<dbReference type="InterPro" id="IPR011009">
    <property type="entry name" value="Kinase-like_dom_sf"/>
</dbReference>
<dbReference type="RefSeq" id="WP_106290226.1">
    <property type="nucleotide sequence ID" value="NZ_CAWNTC010000145.1"/>
</dbReference>
<gene>
    <name evidence="2" type="ORF">C7B64_18785</name>
</gene>
<feature type="domain" description="Protein kinase" evidence="1">
    <location>
        <begin position="1"/>
        <end position="212"/>
    </location>
</feature>
<keyword evidence="3" id="KW-1185">Reference proteome</keyword>
<dbReference type="CDD" id="cd14014">
    <property type="entry name" value="STKc_PknB_like"/>
    <property type="match status" value="1"/>
</dbReference>
<dbReference type="Pfam" id="PF00069">
    <property type="entry name" value="Pkinase"/>
    <property type="match status" value="1"/>
</dbReference>
<accession>A0A2T1BZ96</accession>
<reference evidence="2 3" key="2">
    <citation type="submission" date="2018-03" db="EMBL/GenBank/DDBJ databases">
        <title>The ancient ancestry and fast evolution of plastids.</title>
        <authorList>
            <person name="Moore K.R."/>
            <person name="Magnabosco C."/>
            <person name="Momper L."/>
            <person name="Gold D.A."/>
            <person name="Bosak T."/>
            <person name="Fournier G.P."/>
        </authorList>
    </citation>
    <scope>NUCLEOTIDE SEQUENCE [LARGE SCALE GENOMIC DNA]</scope>
    <source>
        <strain evidence="2 3">CCAP 1448/3</strain>
    </source>
</reference>
<name>A0A2T1BZ96_9CYAN</name>
<keyword evidence="2" id="KW-0418">Kinase</keyword>
<dbReference type="GO" id="GO:0120147">
    <property type="term" value="F:formylglycine-generating oxidase activity"/>
    <property type="evidence" value="ECO:0007669"/>
    <property type="project" value="TreeGrafter"/>
</dbReference>
<dbReference type="Gene3D" id="1.10.510.10">
    <property type="entry name" value="Transferase(Phosphotransferase) domain 1"/>
    <property type="match status" value="1"/>
</dbReference>
<dbReference type="PROSITE" id="PS50011">
    <property type="entry name" value="PROTEIN_KINASE_DOM"/>
    <property type="match status" value="1"/>
</dbReference>
<comment type="caution">
    <text evidence="2">The sequence shown here is derived from an EMBL/GenBank/DDBJ whole genome shotgun (WGS) entry which is preliminary data.</text>
</comment>
<dbReference type="Gene3D" id="3.90.1580.10">
    <property type="entry name" value="paralog of FGE (formylglycine-generating enzyme)"/>
    <property type="match status" value="1"/>
</dbReference>
<dbReference type="InterPro" id="IPR000719">
    <property type="entry name" value="Prot_kinase_dom"/>
</dbReference>
<dbReference type="InterPro" id="IPR051043">
    <property type="entry name" value="Sulfatase_Mod_Factor_Kinase"/>
</dbReference>
<dbReference type="SUPFAM" id="SSF56436">
    <property type="entry name" value="C-type lectin-like"/>
    <property type="match status" value="1"/>
</dbReference>
<keyword evidence="2" id="KW-0808">Transferase</keyword>
<dbReference type="GO" id="GO:0005524">
    <property type="term" value="F:ATP binding"/>
    <property type="evidence" value="ECO:0007669"/>
    <property type="project" value="InterPro"/>
</dbReference>
<dbReference type="OrthoDB" id="3981129at2"/>
<sequence>MQKLGDHPQIPTLFAYFEENNYLYLIQQFIPGEDLLNELKKQGTFDQTKIRELLNELLPILQFIHDNKVIHRDLKPDNIMRRQVDGKLILIDFGVAKQKGGTLLTQQGTTVGTPGYAPIEQMNGVTYPASDLYSLGVTCIRLMTGCLRKLDGSDELFNHLEGGWAWRDKLPSGITVTTELGDILDKLLQDYAKQRYQSAAEVLSVLRQQPTPIPPSQPATQPLGTTIIVNPIPSVKSPTPPTPSIPTIVTPQANFQLKTFGFEVVTLKVVEQPGFWGNKTTIETYKNRAQANYFVEDLGGGITLEMVEISGGRFTMGSPASEAGRKDNESPQHEVTISPFFMGKFTVTQAQWQAVASLPKIKTDLKSDPSNFKGKNQPVERVSWYGAVEFCARLSQKSGRTYRLPSETEWEYACRAGTTTPFHFGQTITTDLANYNGNYTYGSAPKGKYREQTTEVGTFSPNAFGLYDMHGNVWEWCADVWHENYNSAPANGSVWSAGGDNSIRILRGGSWYDFPRSCRSADRVGFGPDYDYDFSGFRVLLSSPGS</sequence>
<dbReference type="SMART" id="SM00220">
    <property type="entry name" value="S_TKc"/>
    <property type="match status" value="1"/>
</dbReference>
<proteinExistence type="predicted"/>
<dbReference type="GO" id="GO:0004674">
    <property type="term" value="F:protein serine/threonine kinase activity"/>
    <property type="evidence" value="ECO:0007669"/>
    <property type="project" value="UniProtKB-KW"/>
</dbReference>
<dbReference type="SUPFAM" id="SSF56112">
    <property type="entry name" value="Protein kinase-like (PK-like)"/>
    <property type="match status" value="1"/>
</dbReference>
<dbReference type="InterPro" id="IPR005532">
    <property type="entry name" value="SUMF_dom"/>
</dbReference>
<dbReference type="AlphaFoldDB" id="A0A2T1BZ96"/>